<reference evidence="2" key="1">
    <citation type="submission" date="2016-10" db="EMBL/GenBank/DDBJ databases">
        <title>Chloroplast genomes as a tool to resolve red algal phylogenies: a case study in the Nemaliales.</title>
        <authorList>
            <person name="Costa J.F."/>
            <person name="Lin S.M."/>
            <person name="Macaya E.C."/>
            <person name="Fernandez-Garcia C."/>
            <person name="Verbruggen H."/>
        </authorList>
    </citation>
    <scope>NUCLEOTIDE SEQUENCE</scope>
    <source>
        <strain evidence="2">JFC0074</strain>
    </source>
</reference>
<dbReference type="RefSeq" id="YP_009313487.1">
    <property type="nucleotide sequence ID" value="NC_031657.1"/>
</dbReference>
<dbReference type="InterPro" id="IPR012674">
    <property type="entry name" value="Calycin"/>
</dbReference>
<dbReference type="GeneID" id="29998832"/>
<name>A0A1G4NSU0_9FLOR</name>
<dbReference type="InterPro" id="IPR018536">
    <property type="entry name" value="CpcS/CpeS"/>
</dbReference>
<keyword evidence="2" id="KW-0934">Plastid</keyword>
<geneLocation type="chloroplast" evidence="2"/>
<proteinExistence type="predicted"/>
<gene>
    <name evidence="2" type="primary">ycf58</name>
    <name evidence="2" type="ORF">JFC0074_103</name>
</gene>
<dbReference type="EMBL" id="LT622865">
    <property type="protein sequence ID" value="SCW21741.1"/>
    <property type="molecule type" value="Genomic_DNA"/>
</dbReference>
<accession>A0A1G4NSU0</accession>
<dbReference type="GO" id="GO:0016829">
    <property type="term" value="F:lyase activity"/>
    <property type="evidence" value="ECO:0007669"/>
    <property type="project" value="UniProtKB-KW"/>
</dbReference>
<dbReference type="Pfam" id="PF09367">
    <property type="entry name" value="CpeS"/>
    <property type="match status" value="1"/>
</dbReference>
<evidence type="ECO:0000313" key="2">
    <source>
        <dbReference type="EMBL" id="SCW21741.1"/>
    </source>
</evidence>
<keyword evidence="2" id="KW-0150">Chloroplast</keyword>
<evidence type="ECO:0000256" key="1">
    <source>
        <dbReference type="ARBA" id="ARBA00023239"/>
    </source>
</evidence>
<protein>
    <submittedName>
        <fullName evidence="2">Uncharacterized protein</fullName>
    </submittedName>
</protein>
<dbReference type="Gene3D" id="2.40.128.20">
    <property type="match status" value="1"/>
</dbReference>
<sequence>MNTFFFESNLGTWKTIQTLYNAIHKNCYLNKSRIDIANNHLLNLQNSKILYKINQDRHLSIEYNYGDLNIVEKIWLVNSNVRLSISMIQKRNKCIFISFSSDIKLN</sequence>
<keyword evidence="1" id="KW-0456">Lyase</keyword>
<dbReference type="AlphaFoldDB" id="A0A1G4NSU0"/>
<organism evidence="2">
    <name type="scientific">Galaxaura rugosa</name>
    <dbReference type="NCBI Taxonomy" id="268570"/>
    <lineage>
        <taxon>Eukaryota</taxon>
        <taxon>Rhodophyta</taxon>
        <taxon>Florideophyceae</taxon>
        <taxon>Nemaliophycidae</taxon>
        <taxon>Nemaliales</taxon>
        <taxon>Galaxauraceae</taxon>
        <taxon>Galaxaura</taxon>
    </lineage>
</organism>
<reference evidence="2" key="2">
    <citation type="submission" date="2016-10" db="EMBL/GenBank/DDBJ databases">
        <authorList>
            <person name="de Groot N.N."/>
        </authorList>
    </citation>
    <scope>NUCLEOTIDE SEQUENCE</scope>
    <source>
        <strain evidence="2">JFC0074</strain>
    </source>
</reference>